<evidence type="ECO:0000313" key="1">
    <source>
        <dbReference type="EMBL" id="AYV83257.1"/>
    </source>
</evidence>
<organism evidence="1">
    <name type="scientific">Hyperionvirus sp</name>
    <dbReference type="NCBI Taxonomy" id="2487770"/>
    <lineage>
        <taxon>Viruses</taxon>
        <taxon>Varidnaviria</taxon>
        <taxon>Bamfordvirae</taxon>
        <taxon>Nucleocytoviricota</taxon>
        <taxon>Megaviricetes</taxon>
        <taxon>Imitervirales</taxon>
        <taxon>Mimiviridae</taxon>
        <taxon>Klosneuvirinae</taxon>
    </lineage>
</organism>
<name>A0A3G5A7N5_9VIRU</name>
<reference evidence="1" key="1">
    <citation type="submission" date="2018-10" db="EMBL/GenBank/DDBJ databases">
        <title>Hidden diversity of soil giant viruses.</title>
        <authorList>
            <person name="Schulz F."/>
            <person name="Alteio L."/>
            <person name="Goudeau D."/>
            <person name="Ryan E.M."/>
            <person name="Malmstrom R.R."/>
            <person name="Blanchard J."/>
            <person name="Woyke T."/>
        </authorList>
    </citation>
    <scope>NUCLEOTIDE SEQUENCE</scope>
    <source>
        <strain evidence="1">HYV1</strain>
    </source>
</reference>
<proteinExistence type="predicted"/>
<protein>
    <submittedName>
        <fullName evidence="1">Uncharacterized protein</fullName>
    </submittedName>
</protein>
<accession>A0A3G5A7N5</accession>
<sequence length="282" mass="31872">MANPAADKLLATLRKIWPELKANSPLWYDGTLLSDYQITLASKMIEELLKTLPFYPNGTIVAPERKIAPGENILIPVYDTIKNIWKLLYEFYGTKCALSEGQGIVHAAWHRSGIYANLPIDMYIWEQLTLVLDWKDIDVIIDAGCGRAFFTALLKYYLEGDKANLKIIAYDIVRVKSPFMDVYKFGEDKQMKLLRAAKGNSLLIILWPEYGSSMAKNTLEAFGGNNVLLASDRFSAHSSCGTTEFFHDLSIGWERLTAWAIYSTDMCGNVLAWYTRKCITAP</sequence>
<dbReference type="EMBL" id="MK072387">
    <property type="protein sequence ID" value="AYV83257.1"/>
    <property type="molecule type" value="Genomic_DNA"/>
</dbReference>
<gene>
    <name evidence="1" type="ORF">Hyperionvirus5_63</name>
</gene>